<name>A0A0V8M3R2_9CHLR</name>
<organism evidence="1 2">
    <name type="scientific">Dehalococcoides mccartyi</name>
    <dbReference type="NCBI Taxonomy" id="61435"/>
    <lineage>
        <taxon>Bacteria</taxon>
        <taxon>Bacillati</taxon>
        <taxon>Chloroflexota</taxon>
        <taxon>Dehalococcoidia</taxon>
        <taxon>Dehalococcoidales</taxon>
        <taxon>Dehalococcoidaceae</taxon>
        <taxon>Dehalococcoides</taxon>
    </lineage>
</organism>
<proteinExistence type="predicted"/>
<dbReference type="EMBL" id="JGYD01000011">
    <property type="protein sequence ID" value="KSV18402.1"/>
    <property type="molecule type" value="Genomic_DNA"/>
</dbReference>
<reference evidence="1 2" key="1">
    <citation type="journal article" date="2015" name="Sci. Rep.">
        <title>A comparative genomics and reductive dehalogenase gene transcription study of two chloroethene-respiring bacteria, Dehalococcoides mccartyi strains MB and 11a.</title>
        <authorList>
            <person name="Low A."/>
            <person name="Shen Z."/>
            <person name="Cheng D."/>
            <person name="Rogers M.J."/>
            <person name="Lee P.K."/>
            <person name="He J."/>
        </authorList>
    </citation>
    <scope>NUCLEOTIDE SEQUENCE [LARGE SCALE GENOMIC DNA]</scope>
    <source>
        <strain evidence="1 2">MB</strain>
    </source>
</reference>
<accession>A0A0V8M3R2</accession>
<comment type="caution">
    <text evidence="1">The sequence shown here is derived from an EMBL/GenBank/DDBJ whole genome shotgun (WGS) entry which is preliminary data.</text>
</comment>
<evidence type="ECO:0000313" key="2">
    <source>
        <dbReference type="Proteomes" id="UP000053577"/>
    </source>
</evidence>
<gene>
    <name evidence="1" type="ORF">DA01_03045</name>
</gene>
<dbReference type="Proteomes" id="UP000053577">
    <property type="component" value="Unassembled WGS sequence"/>
</dbReference>
<dbReference type="OrthoDB" id="165576at2"/>
<protein>
    <submittedName>
        <fullName evidence="1">Uncharacterized protein</fullName>
    </submittedName>
</protein>
<dbReference type="PATRIC" id="fig|61435.5.peg.611"/>
<sequence>MGKYANHEEFGINAPINYREDSTSESFLKGMLVIAPSGMKPKQLRGKKFEEKTDFKASARWHKNFDLAMFGGSDIGTSNYESNQMNLEGKINGVKRIPGRH</sequence>
<dbReference type="RefSeq" id="WP_058292346.1">
    <property type="nucleotide sequence ID" value="NZ_JGYD01000011.1"/>
</dbReference>
<evidence type="ECO:0000313" key="1">
    <source>
        <dbReference type="EMBL" id="KSV18402.1"/>
    </source>
</evidence>
<dbReference type="AlphaFoldDB" id="A0A0V8M3R2"/>